<dbReference type="EMBL" id="KN846963">
    <property type="protein sequence ID" value="KIW62210.1"/>
    <property type="molecule type" value="Genomic_DNA"/>
</dbReference>
<evidence type="ECO:0000313" key="3">
    <source>
        <dbReference type="Proteomes" id="UP000054266"/>
    </source>
</evidence>
<dbReference type="Gene3D" id="3.40.50.720">
    <property type="entry name" value="NAD(P)-binding Rossmann-like Domain"/>
    <property type="match status" value="1"/>
</dbReference>
<dbReference type="InterPro" id="IPR036291">
    <property type="entry name" value="NAD(P)-bd_dom_sf"/>
</dbReference>
<dbReference type="PRINTS" id="PR00081">
    <property type="entry name" value="GDHRDH"/>
</dbReference>
<sequence length="357" mass="38634">MSAVGLKRMLDQKWNPPKPATESFAGRTILLTGATSGLGLEAAKKLVGLHADKLIITARNEDKGQAAKKQIEEWAKVQPKTADAKQTEIIPMVLVMSSFADVQKFANELKARFPDGIDGAILNAGMMNSKYIQSSDGWEETLQVNTLSTFLLGLLILPLLIAAADSGKTANYKPHLTFISSGTAWTIQPDQMQVFMASEKPLEDFSKQESFPGGLAGGAAQYARSKLTLEYAVRHLAASPAVRGADGKPKVIINTSCPGLCKSDLGREVGKGKPLIKLLTWLLYAIFARTAEDGANTYTAALELGDEIHGEMWKNDRVFEVGPMLASDEGKKFGDKMWSEVVRVILEADASTKTFLG</sequence>
<reference evidence="2 3" key="1">
    <citation type="submission" date="2015-01" db="EMBL/GenBank/DDBJ databases">
        <title>The Genome Sequence of Capronia semiimmersa CBS27337.</title>
        <authorList>
            <consortium name="The Broad Institute Genomics Platform"/>
            <person name="Cuomo C."/>
            <person name="de Hoog S."/>
            <person name="Gorbushina A."/>
            <person name="Stielow B."/>
            <person name="Teixiera M."/>
            <person name="Abouelleil A."/>
            <person name="Chapman S.B."/>
            <person name="Priest M."/>
            <person name="Young S.K."/>
            <person name="Wortman J."/>
            <person name="Nusbaum C."/>
            <person name="Birren B."/>
        </authorList>
    </citation>
    <scope>NUCLEOTIDE SEQUENCE [LARGE SCALE GENOMIC DNA]</scope>
    <source>
        <strain evidence="2 3">CBS 27337</strain>
    </source>
</reference>
<dbReference type="GO" id="GO:0016491">
    <property type="term" value="F:oxidoreductase activity"/>
    <property type="evidence" value="ECO:0007669"/>
    <property type="project" value="UniProtKB-KW"/>
</dbReference>
<accession>A0A0D2F5E5</accession>
<organism evidence="2 3">
    <name type="scientific">Phialophora macrospora</name>
    <dbReference type="NCBI Taxonomy" id="1851006"/>
    <lineage>
        <taxon>Eukaryota</taxon>
        <taxon>Fungi</taxon>
        <taxon>Dikarya</taxon>
        <taxon>Ascomycota</taxon>
        <taxon>Pezizomycotina</taxon>
        <taxon>Eurotiomycetes</taxon>
        <taxon>Chaetothyriomycetidae</taxon>
        <taxon>Chaetothyriales</taxon>
        <taxon>Herpotrichiellaceae</taxon>
        <taxon>Phialophora</taxon>
    </lineage>
</organism>
<evidence type="ECO:0000313" key="2">
    <source>
        <dbReference type="EMBL" id="KIW62210.1"/>
    </source>
</evidence>
<evidence type="ECO:0008006" key="4">
    <source>
        <dbReference type="Google" id="ProtNLM"/>
    </source>
</evidence>
<dbReference type="InterPro" id="IPR002347">
    <property type="entry name" value="SDR_fam"/>
</dbReference>
<dbReference type="PANTHER" id="PTHR43157:SF22">
    <property type="entry name" value="SHORT-CHAIN DEHYDROGENASE_REDUCTASE PHMF"/>
    <property type="match status" value="1"/>
</dbReference>
<keyword evidence="1" id="KW-0560">Oxidoreductase</keyword>
<evidence type="ECO:0000256" key="1">
    <source>
        <dbReference type="ARBA" id="ARBA00023002"/>
    </source>
</evidence>
<dbReference type="Pfam" id="PF00106">
    <property type="entry name" value="adh_short"/>
    <property type="match status" value="1"/>
</dbReference>
<name>A0A0D2F5E5_9EURO</name>
<dbReference type="PANTHER" id="PTHR43157">
    <property type="entry name" value="PHOSPHATIDYLINOSITOL-GLYCAN BIOSYNTHESIS CLASS F PROTEIN-RELATED"/>
    <property type="match status" value="1"/>
</dbReference>
<dbReference type="STRING" id="5601.A0A0D2F5E5"/>
<dbReference type="Proteomes" id="UP000054266">
    <property type="component" value="Unassembled WGS sequence"/>
</dbReference>
<keyword evidence="3" id="KW-1185">Reference proteome</keyword>
<protein>
    <recommendedName>
        <fullName evidence="4">Ketoreductase (KR) domain-containing protein</fullName>
    </recommendedName>
</protein>
<dbReference type="AlphaFoldDB" id="A0A0D2F5E5"/>
<gene>
    <name evidence="2" type="ORF">PV04_10406</name>
</gene>
<dbReference type="HOGENOM" id="CLU_010194_44_4_1"/>
<proteinExistence type="predicted"/>
<dbReference type="SUPFAM" id="SSF51735">
    <property type="entry name" value="NAD(P)-binding Rossmann-fold domains"/>
    <property type="match status" value="1"/>
</dbReference>